<dbReference type="GO" id="GO:0003713">
    <property type="term" value="F:transcription coactivator activity"/>
    <property type="evidence" value="ECO:0007669"/>
    <property type="project" value="InterPro"/>
</dbReference>
<dbReference type="GO" id="GO:0006406">
    <property type="term" value="P:mRNA export from nucleus"/>
    <property type="evidence" value="ECO:0007669"/>
    <property type="project" value="InterPro"/>
</dbReference>
<dbReference type="InterPro" id="IPR038212">
    <property type="entry name" value="TF_EnY2_sf"/>
</dbReference>
<dbReference type="Gene3D" id="1.10.246.140">
    <property type="match status" value="1"/>
</dbReference>
<dbReference type="PANTHER" id="PTHR12514">
    <property type="entry name" value="ENHANCER OF YELLOW 2 TRANSCRIPTION FACTOR"/>
    <property type="match status" value="1"/>
</dbReference>
<dbReference type="Proteomes" id="UP000295192">
    <property type="component" value="Unassembled WGS sequence"/>
</dbReference>
<proteinExistence type="predicted"/>
<comment type="caution">
    <text evidence="1">The sequence shown here is derived from an EMBL/GenBank/DDBJ whole genome shotgun (WGS) entry which is preliminary data.</text>
</comment>
<dbReference type="InterPro" id="IPR018783">
    <property type="entry name" value="TF_ENY2"/>
</dbReference>
<dbReference type="AlphaFoldDB" id="A0A484AVW5"/>
<organism evidence="1 2">
    <name type="scientific">Drosophila navojoa</name>
    <name type="common">Fruit fly</name>
    <dbReference type="NCBI Taxonomy" id="7232"/>
    <lineage>
        <taxon>Eukaryota</taxon>
        <taxon>Metazoa</taxon>
        <taxon>Ecdysozoa</taxon>
        <taxon>Arthropoda</taxon>
        <taxon>Hexapoda</taxon>
        <taxon>Insecta</taxon>
        <taxon>Pterygota</taxon>
        <taxon>Neoptera</taxon>
        <taxon>Endopterygota</taxon>
        <taxon>Diptera</taxon>
        <taxon>Brachycera</taxon>
        <taxon>Muscomorpha</taxon>
        <taxon>Ephydroidea</taxon>
        <taxon>Drosophilidae</taxon>
        <taxon>Drosophila</taxon>
    </lineage>
</organism>
<dbReference type="EMBL" id="LSRL02000658">
    <property type="protein sequence ID" value="TDG40152.1"/>
    <property type="molecule type" value="Genomic_DNA"/>
</dbReference>
<accession>A0A484AVW5</accession>
<dbReference type="GO" id="GO:0005643">
    <property type="term" value="C:nuclear pore"/>
    <property type="evidence" value="ECO:0007669"/>
    <property type="project" value="InterPro"/>
</dbReference>
<dbReference type="GO" id="GO:0000124">
    <property type="term" value="C:SAGA complex"/>
    <property type="evidence" value="ECO:0007669"/>
    <property type="project" value="InterPro"/>
</dbReference>
<sequence>MDDSSELSTYTDSEMERPFLTREITKALRVELQRRLQECGWRDKVRKMIREVLDDRGVNRVSYEDIAAEVMPRARMMVPSRVLREMHVTMRALIEPKDK</sequence>
<dbReference type="OMA" id="GWYDSIR"/>
<name>A0A484AVW5_DRONA</name>
<gene>
    <name evidence="1" type="ORF">AWZ03_013427</name>
</gene>
<dbReference type="OrthoDB" id="6221744at2759"/>
<keyword evidence="2" id="KW-1185">Reference proteome</keyword>
<evidence type="ECO:0000313" key="1">
    <source>
        <dbReference type="EMBL" id="TDG40152.1"/>
    </source>
</evidence>
<dbReference type="Pfam" id="PF10163">
    <property type="entry name" value="EnY2"/>
    <property type="match status" value="1"/>
</dbReference>
<dbReference type="STRING" id="7232.A0A484AVW5"/>
<evidence type="ECO:0000313" key="2">
    <source>
        <dbReference type="Proteomes" id="UP000295192"/>
    </source>
</evidence>
<reference evidence="1 2" key="1">
    <citation type="journal article" date="2019" name="J. Hered.">
        <title>An Improved Genome Assembly for Drosophila navojoa, the Basal Species in the mojavensis Cluster.</title>
        <authorList>
            <person name="Vanderlinde T."/>
            <person name="Dupim E.G."/>
            <person name="Nazario-Yepiz N.O."/>
            <person name="Carvalho A.B."/>
        </authorList>
    </citation>
    <scope>NUCLEOTIDE SEQUENCE [LARGE SCALE GENOMIC DNA]</scope>
    <source>
        <strain evidence="1">Navoj_Jal97</strain>
        <tissue evidence="1">Whole organism</tissue>
    </source>
</reference>
<evidence type="ECO:0008006" key="3">
    <source>
        <dbReference type="Google" id="ProtNLM"/>
    </source>
</evidence>
<protein>
    <recommendedName>
        <fullName evidence="3">Enhancer of yellow 2 transcription factor</fullName>
    </recommendedName>
</protein>